<name>A0ABW3MC69_9PSEU</name>
<accession>A0ABW3MC69</accession>
<evidence type="ECO:0000313" key="2">
    <source>
        <dbReference type="Proteomes" id="UP001597045"/>
    </source>
</evidence>
<keyword evidence="2" id="KW-1185">Reference proteome</keyword>
<organism evidence="1 2">
    <name type="scientific">Kibdelosporangium lantanae</name>
    <dbReference type="NCBI Taxonomy" id="1497396"/>
    <lineage>
        <taxon>Bacteria</taxon>
        <taxon>Bacillati</taxon>
        <taxon>Actinomycetota</taxon>
        <taxon>Actinomycetes</taxon>
        <taxon>Pseudonocardiales</taxon>
        <taxon>Pseudonocardiaceae</taxon>
        <taxon>Kibdelosporangium</taxon>
    </lineage>
</organism>
<comment type="caution">
    <text evidence="1">The sequence shown here is derived from an EMBL/GenBank/DDBJ whole genome shotgun (WGS) entry which is preliminary data.</text>
</comment>
<feature type="non-terminal residue" evidence="1">
    <location>
        <position position="230"/>
    </location>
</feature>
<dbReference type="EMBL" id="JBHTIS010001134">
    <property type="protein sequence ID" value="MFD1047557.1"/>
    <property type="molecule type" value="Genomic_DNA"/>
</dbReference>
<dbReference type="Proteomes" id="UP001597045">
    <property type="component" value="Unassembled WGS sequence"/>
</dbReference>
<proteinExistence type="predicted"/>
<gene>
    <name evidence="1" type="ORF">ACFQ1S_19435</name>
</gene>
<protein>
    <submittedName>
        <fullName evidence="1">TIGR04141 family sporadically distributed protein</fullName>
    </submittedName>
</protein>
<dbReference type="NCBIfam" id="TIGR04141">
    <property type="entry name" value="TIGR04141 family sporadically distributed protein"/>
    <property type="match status" value="1"/>
</dbReference>
<sequence>MAPRSVSQATSLYRLEGGRALTEYLAATEFESDADVRIAGVTGRLVTGSLRSDRPKWAEHVTSLTGEPTDLPGVHPFAVLLIPLDSWTYALTWGSGHLLLEDELVEQGFGLLFGIRRLDEDRLGLIASAALDATARTTQTSYPGGSDLSGFRLEPYGELVTRMAGSADLAGLTYGKSYRIRVGDSLWAPFARHPENLLRDLRAVSEVVDQTDEHSALRFVAQVKRLQAND</sequence>
<reference evidence="2" key="1">
    <citation type="journal article" date="2019" name="Int. J. Syst. Evol. Microbiol.">
        <title>The Global Catalogue of Microorganisms (GCM) 10K type strain sequencing project: providing services to taxonomists for standard genome sequencing and annotation.</title>
        <authorList>
            <consortium name="The Broad Institute Genomics Platform"/>
            <consortium name="The Broad Institute Genome Sequencing Center for Infectious Disease"/>
            <person name="Wu L."/>
            <person name="Ma J."/>
        </authorList>
    </citation>
    <scope>NUCLEOTIDE SEQUENCE [LARGE SCALE GENOMIC DNA]</scope>
    <source>
        <strain evidence="2">JCM 31486</strain>
    </source>
</reference>
<evidence type="ECO:0000313" key="1">
    <source>
        <dbReference type="EMBL" id="MFD1047557.1"/>
    </source>
</evidence>
<dbReference type="Pfam" id="PF19614">
    <property type="entry name" value="DUF6119"/>
    <property type="match status" value="1"/>
</dbReference>
<dbReference type="InterPro" id="IPR026487">
    <property type="entry name" value="CHP04141"/>
</dbReference>